<protein>
    <submittedName>
        <fullName evidence="1">Uncharacterized protein</fullName>
    </submittedName>
</protein>
<proteinExistence type="predicted"/>
<name>A0ACC0V1Z5_9HYPO</name>
<dbReference type="Proteomes" id="UP001163324">
    <property type="component" value="Chromosome 4"/>
</dbReference>
<gene>
    <name evidence="1" type="ORF">N3K66_004721</name>
</gene>
<reference evidence="1" key="1">
    <citation type="submission" date="2022-10" db="EMBL/GenBank/DDBJ databases">
        <title>Complete Genome of Trichothecium roseum strain YXFP-22015, a Plant Pathogen Isolated from Citrus.</title>
        <authorList>
            <person name="Wang Y."/>
            <person name="Zhu L."/>
        </authorList>
    </citation>
    <scope>NUCLEOTIDE SEQUENCE</scope>
    <source>
        <strain evidence="1">YXFP-22015</strain>
    </source>
</reference>
<sequence>METSSLFNVKGKTVLITGGAKGIGRMMAEGFLANGATVYLAGRSSKDLDAAVSSLSHLGPVHAVPANLQDLSACKALVAALPPSGLHVLVNNAGAAWGEELDTYPDDAWTKVLTLNLQRAFTLTQLCLPLMEKVATPEDPARVIHIGSIDGIRAPVVQNFAYSASKAGLHQLSHHLARELGPRHITSNVIACGPFETKMMKGTLDAMGDHIRAELPLRRIGQPEDVAGTALFLSSRAGAFCNGALIRVDGGASLVSKL</sequence>
<evidence type="ECO:0000313" key="2">
    <source>
        <dbReference type="Proteomes" id="UP001163324"/>
    </source>
</evidence>
<evidence type="ECO:0000313" key="1">
    <source>
        <dbReference type="EMBL" id="KAI9900459.1"/>
    </source>
</evidence>
<dbReference type="EMBL" id="CM047943">
    <property type="protein sequence ID" value="KAI9900459.1"/>
    <property type="molecule type" value="Genomic_DNA"/>
</dbReference>
<keyword evidence="2" id="KW-1185">Reference proteome</keyword>
<accession>A0ACC0V1Z5</accession>
<comment type="caution">
    <text evidence="1">The sequence shown here is derived from an EMBL/GenBank/DDBJ whole genome shotgun (WGS) entry which is preliminary data.</text>
</comment>
<organism evidence="1 2">
    <name type="scientific">Trichothecium roseum</name>
    <dbReference type="NCBI Taxonomy" id="47278"/>
    <lineage>
        <taxon>Eukaryota</taxon>
        <taxon>Fungi</taxon>
        <taxon>Dikarya</taxon>
        <taxon>Ascomycota</taxon>
        <taxon>Pezizomycotina</taxon>
        <taxon>Sordariomycetes</taxon>
        <taxon>Hypocreomycetidae</taxon>
        <taxon>Hypocreales</taxon>
        <taxon>Hypocreales incertae sedis</taxon>
        <taxon>Trichothecium</taxon>
    </lineage>
</organism>